<evidence type="ECO:0000313" key="6">
    <source>
        <dbReference type="Proteomes" id="UP001529510"/>
    </source>
</evidence>
<evidence type="ECO:0000313" key="5">
    <source>
        <dbReference type="EMBL" id="KAL0164715.1"/>
    </source>
</evidence>
<sequence length="54" mass="5841">KPADSHTVEMSVVEVYNNEVLDLLARDEDGVTVGVKKEVITTSTGTSEVPCLTY</sequence>
<dbReference type="InterPro" id="IPR001752">
    <property type="entry name" value="Kinesin_motor_dom"/>
</dbReference>
<feature type="non-terminal residue" evidence="5">
    <location>
        <position position="54"/>
    </location>
</feature>
<dbReference type="GO" id="GO:0005524">
    <property type="term" value="F:ATP binding"/>
    <property type="evidence" value="ECO:0007669"/>
    <property type="project" value="UniProtKB-KW"/>
</dbReference>
<dbReference type="Proteomes" id="UP001529510">
    <property type="component" value="Unassembled WGS sequence"/>
</dbReference>
<comment type="caution">
    <text evidence="5">The sequence shown here is derived from an EMBL/GenBank/DDBJ whole genome shotgun (WGS) entry which is preliminary data.</text>
</comment>
<gene>
    <name evidence="5" type="ORF">M9458_040468</name>
</gene>
<name>A0ABD0NTA6_CIRMR</name>
<evidence type="ECO:0000256" key="1">
    <source>
        <dbReference type="ARBA" id="ARBA00022741"/>
    </source>
</evidence>
<feature type="domain" description="Kinesin motor" evidence="4">
    <location>
        <begin position="1"/>
        <end position="54"/>
    </location>
</feature>
<dbReference type="PROSITE" id="PS50067">
    <property type="entry name" value="KINESIN_MOTOR_2"/>
    <property type="match status" value="1"/>
</dbReference>
<dbReference type="InterPro" id="IPR036961">
    <property type="entry name" value="Kinesin_motor_dom_sf"/>
</dbReference>
<keyword evidence="1" id="KW-0547">Nucleotide-binding</keyword>
<evidence type="ECO:0000256" key="2">
    <source>
        <dbReference type="ARBA" id="ARBA00022840"/>
    </source>
</evidence>
<proteinExistence type="inferred from homology"/>
<reference evidence="5 6" key="1">
    <citation type="submission" date="2024-05" db="EMBL/GenBank/DDBJ databases">
        <title>Genome sequencing and assembly of Indian major carp, Cirrhinus mrigala (Hamilton, 1822).</title>
        <authorList>
            <person name="Mohindra V."/>
            <person name="Chowdhury L.M."/>
            <person name="Lal K."/>
            <person name="Jena J.K."/>
        </authorList>
    </citation>
    <scope>NUCLEOTIDE SEQUENCE [LARGE SCALE GENOMIC DNA]</scope>
    <source>
        <strain evidence="5">CM1030</strain>
        <tissue evidence="5">Blood</tissue>
    </source>
</reference>
<evidence type="ECO:0000259" key="4">
    <source>
        <dbReference type="PROSITE" id="PS50067"/>
    </source>
</evidence>
<organism evidence="5 6">
    <name type="scientific">Cirrhinus mrigala</name>
    <name type="common">Mrigala</name>
    <dbReference type="NCBI Taxonomy" id="683832"/>
    <lineage>
        <taxon>Eukaryota</taxon>
        <taxon>Metazoa</taxon>
        <taxon>Chordata</taxon>
        <taxon>Craniata</taxon>
        <taxon>Vertebrata</taxon>
        <taxon>Euteleostomi</taxon>
        <taxon>Actinopterygii</taxon>
        <taxon>Neopterygii</taxon>
        <taxon>Teleostei</taxon>
        <taxon>Ostariophysi</taxon>
        <taxon>Cypriniformes</taxon>
        <taxon>Cyprinidae</taxon>
        <taxon>Labeoninae</taxon>
        <taxon>Labeonini</taxon>
        <taxon>Cirrhinus</taxon>
    </lineage>
</organism>
<keyword evidence="6" id="KW-1185">Reference proteome</keyword>
<feature type="non-terminal residue" evidence="5">
    <location>
        <position position="1"/>
    </location>
</feature>
<accession>A0ABD0NTA6</accession>
<comment type="similarity">
    <text evidence="3">Belongs to the TRAFAC class myosin-kinesin ATPase superfamily. Kinesin family.</text>
</comment>
<dbReference type="Gene3D" id="3.40.850.10">
    <property type="entry name" value="Kinesin motor domain"/>
    <property type="match status" value="1"/>
</dbReference>
<dbReference type="AlphaFoldDB" id="A0ABD0NTA6"/>
<comment type="caution">
    <text evidence="3">Lacks conserved residue(s) required for the propagation of feature annotation.</text>
</comment>
<keyword evidence="2" id="KW-0067">ATP-binding</keyword>
<dbReference type="EMBL" id="JAMKFB020000020">
    <property type="protein sequence ID" value="KAL0164715.1"/>
    <property type="molecule type" value="Genomic_DNA"/>
</dbReference>
<evidence type="ECO:0000256" key="3">
    <source>
        <dbReference type="PROSITE-ProRule" id="PRU00283"/>
    </source>
</evidence>
<protein>
    <recommendedName>
        <fullName evidence="4">Kinesin motor domain-containing protein</fullName>
    </recommendedName>
</protein>